<dbReference type="Gene3D" id="1.25.40.390">
    <property type="match status" value="1"/>
</dbReference>
<organism evidence="2 3">
    <name type="scientific">Polaribacter filamentus</name>
    <dbReference type="NCBI Taxonomy" id="53483"/>
    <lineage>
        <taxon>Bacteria</taxon>
        <taxon>Pseudomonadati</taxon>
        <taxon>Bacteroidota</taxon>
        <taxon>Flavobacteriia</taxon>
        <taxon>Flavobacteriales</taxon>
        <taxon>Flavobacteriaceae</taxon>
    </lineage>
</organism>
<dbReference type="Pfam" id="PF12741">
    <property type="entry name" value="SusD-like"/>
    <property type="match status" value="1"/>
</dbReference>
<reference evidence="2 3" key="1">
    <citation type="submission" date="2016-11" db="EMBL/GenBank/DDBJ databases">
        <title>Trade-off between light-utilization and light-protection in marine flavobacteria.</title>
        <authorList>
            <person name="Kumagai Y."/>
        </authorList>
    </citation>
    <scope>NUCLEOTIDE SEQUENCE [LARGE SCALE GENOMIC DNA]</scope>
    <source>
        <strain evidence="2 3">ATCC 700397</strain>
    </source>
</reference>
<dbReference type="RefSeq" id="WP_104809875.1">
    <property type="nucleotide sequence ID" value="NZ_MQUA01000013.1"/>
</dbReference>
<evidence type="ECO:0000256" key="1">
    <source>
        <dbReference type="SAM" id="SignalP"/>
    </source>
</evidence>
<dbReference type="Pfam" id="PF12771">
    <property type="entry name" value="SusD-like_2"/>
    <property type="match status" value="1"/>
</dbReference>
<comment type="caution">
    <text evidence="2">The sequence shown here is derived from an EMBL/GenBank/DDBJ whole genome shotgun (WGS) entry which is preliminary data.</text>
</comment>
<evidence type="ECO:0000313" key="3">
    <source>
        <dbReference type="Proteomes" id="UP000239522"/>
    </source>
</evidence>
<dbReference type="SUPFAM" id="SSF48452">
    <property type="entry name" value="TPR-like"/>
    <property type="match status" value="1"/>
</dbReference>
<evidence type="ECO:0008006" key="4">
    <source>
        <dbReference type="Google" id="ProtNLM"/>
    </source>
</evidence>
<dbReference type="EMBL" id="MQUA01000013">
    <property type="protein sequence ID" value="PQB07664.1"/>
    <property type="molecule type" value="Genomic_DNA"/>
</dbReference>
<dbReference type="PROSITE" id="PS51257">
    <property type="entry name" value="PROKAR_LIPOPROTEIN"/>
    <property type="match status" value="1"/>
</dbReference>
<dbReference type="AlphaFoldDB" id="A0A2S7KYB1"/>
<dbReference type="InterPro" id="IPR011990">
    <property type="entry name" value="TPR-like_helical_dom_sf"/>
</dbReference>
<keyword evidence="3" id="KW-1185">Reference proteome</keyword>
<dbReference type="Proteomes" id="UP000239522">
    <property type="component" value="Unassembled WGS sequence"/>
</dbReference>
<sequence length="537" mass="60116">MKKRLKYFSLSIMIFSLFLSCEVTNFDLQDNPNLLTPSSADPEFLLNELQYLFQDIMGDMNINTDDVMRYEALTSNYGDIVDSDVLDAEWERYFEALSISKTITNLASSNDGLIFHNAVNKLLMGYLTVTMVDYVGNIPYSEASQPNEFSNPKLDTGADLYKMVLTDIDAAISAINAAKVNVSSDLFYKGNKENWIAFANTFKLRILVQTRLNSSAIGVTDLKGQINTLLSGPIIDASSEDFVYSYSNSASPESRHPYYQRSYVEGFSQYICNYFMFMLKDSKSIRDPRIRYYLYRQSNIDPFSPRVYLACQGDPTVTYCYVGDGYWGLDQGEERTGRGDNLLRTVYGVYPAGGVFDEDQFKDATSTTIQNSSLLGAGIMPILTSSFAKFLAAEAALTIGTNGNPKTLLEEAVRASIAKVLNFRNSSSPYTSNAIDIENYVAEVLSNYENATTVEERLDVIITEYYLAGFGNSIEAYNAYRRTGYPSNIQIPITDSNPTFPRSFPYSAIAVMNNSSISQKQNTDKVFWDTNPAGFIK</sequence>
<keyword evidence="1" id="KW-0732">Signal</keyword>
<gene>
    <name evidence="2" type="ORF">BST83_11235</name>
</gene>
<feature type="chain" id="PRO_5015608905" description="SusD/RagB family nutrient-binding outer membrane lipoprotein" evidence="1">
    <location>
        <begin position="26"/>
        <end position="537"/>
    </location>
</feature>
<proteinExistence type="predicted"/>
<evidence type="ECO:0000313" key="2">
    <source>
        <dbReference type="EMBL" id="PQB07664.1"/>
    </source>
</evidence>
<accession>A0A2S7KYB1</accession>
<name>A0A2S7KYB1_9FLAO</name>
<dbReference type="OrthoDB" id="725917at2"/>
<dbReference type="InterPro" id="IPR024302">
    <property type="entry name" value="SusD-like"/>
</dbReference>
<protein>
    <recommendedName>
        <fullName evidence="4">SusD/RagB family nutrient-binding outer membrane lipoprotein</fullName>
    </recommendedName>
</protein>
<dbReference type="InterPro" id="IPR041662">
    <property type="entry name" value="SusD-like_2"/>
</dbReference>
<feature type="signal peptide" evidence="1">
    <location>
        <begin position="1"/>
        <end position="25"/>
    </location>
</feature>